<dbReference type="Proteomes" id="UP000006319">
    <property type="component" value="Unassembled WGS sequence"/>
</dbReference>
<evidence type="ECO:0000313" key="4">
    <source>
        <dbReference type="Proteomes" id="UP000006319"/>
    </source>
</evidence>
<dbReference type="RefSeq" id="XP_004227758.1">
    <property type="nucleotide sequence ID" value="XM_004227710.1"/>
</dbReference>
<dbReference type="GeneID" id="14696082"/>
<gene>
    <name evidence="3" type="ORF">PCYB_002890</name>
</gene>
<dbReference type="AlphaFoldDB" id="K6V2Q1"/>
<feature type="region of interest" description="Disordered" evidence="1">
    <location>
        <begin position="1"/>
        <end position="21"/>
    </location>
</feature>
<sequence>MLGGSTETESSSKTDKHGIDISEQIGENDKYKYFDTYKPNETDVVIPNVRVGWHKSKNKSKSRIQNVRCLINYALKNSDYALVSCYNSEKGYRDYEHIFRPTKEEENFYSKLKKDKEKESHNRASSSLDYTNQFSIGTNKNGKGATKSNITPVMPAWMQGYSSLGEFIKGKRMSILKNLKRTSRRRRGRKKRIPCTYIKINEDKTIECVDKDKLNEIIIFKDIEGKNLSTVENDAIRTAIHKGQNLNTADNVDRSSATDSSTVESIDNFETTEDSIFKTPMFRGSTLAALLVGVVSVFFIYYKVYNNYKMCAYISYFHS</sequence>
<keyword evidence="4" id="KW-1185">Reference proteome</keyword>
<dbReference type="PhylomeDB" id="K6V2Q1"/>
<feature type="transmembrane region" description="Helical" evidence="2">
    <location>
        <begin position="281"/>
        <end position="302"/>
    </location>
</feature>
<keyword evidence="2" id="KW-0812">Transmembrane</keyword>
<keyword evidence="2" id="KW-0472">Membrane</keyword>
<keyword evidence="2" id="KW-1133">Transmembrane helix</keyword>
<dbReference type="VEuPathDB" id="PlasmoDB:PCYB_002890"/>
<reference evidence="3 4" key="1">
    <citation type="journal article" date="2012" name="Nat. Genet.">
        <title>Plasmodium cynomolgi genome sequences provide insight into Plasmodium vivax and the monkey malaria clade.</title>
        <authorList>
            <person name="Tachibana S."/>
            <person name="Sullivan S.A."/>
            <person name="Kawai S."/>
            <person name="Nakamura S."/>
            <person name="Kim H.R."/>
            <person name="Goto N."/>
            <person name="Arisue N."/>
            <person name="Palacpac N.M.Q."/>
            <person name="Honma H."/>
            <person name="Yagi M."/>
            <person name="Tougan T."/>
            <person name="Katakai Y."/>
            <person name="Kaneko O."/>
            <person name="Mita T."/>
            <person name="Kita K."/>
            <person name="Yasutomi Y."/>
            <person name="Sutton P.L."/>
            <person name="Shakhbatyan R."/>
            <person name="Horii T."/>
            <person name="Yasunaga T."/>
            <person name="Barnwell J.W."/>
            <person name="Escalante A.A."/>
            <person name="Carlton J.M."/>
            <person name="Tanabe K."/>
        </authorList>
    </citation>
    <scope>NUCLEOTIDE SEQUENCE [LARGE SCALE GENOMIC DNA]</scope>
    <source>
        <strain evidence="3 4">B</strain>
    </source>
</reference>
<feature type="compositionally biased region" description="Basic and acidic residues" evidence="1">
    <location>
        <begin position="10"/>
        <end position="20"/>
    </location>
</feature>
<evidence type="ECO:0000313" key="3">
    <source>
        <dbReference type="EMBL" id="GAB69540.1"/>
    </source>
</evidence>
<proteinExistence type="predicted"/>
<accession>K6V2Q1</accession>
<evidence type="ECO:0000256" key="1">
    <source>
        <dbReference type="SAM" id="MobiDB-lite"/>
    </source>
</evidence>
<organism evidence="3 4">
    <name type="scientific">Plasmodium cynomolgi (strain B)</name>
    <dbReference type="NCBI Taxonomy" id="1120755"/>
    <lineage>
        <taxon>Eukaryota</taxon>
        <taxon>Sar</taxon>
        <taxon>Alveolata</taxon>
        <taxon>Apicomplexa</taxon>
        <taxon>Aconoidasida</taxon>
        <taxon>Haemosporida</taxon>
        <taxon>Plasmodiidae</taxon>
        <taxon>Plasmodium</taxon>
        <taxon>Plasmodium (Plasmodium)</taxon>
    </lineage>
</organism>
<evidence type="ECO:0000256" key="2">
    <source>
        <dbReference type="SAM" id="Phobius"/>
    </source>
</evidence>
<dbReference type="KEGG" id="pcy:PCYB_002890"/>
<dbReference type="EMBL" id="DF157296">
    <property type="protein sequence ID" value="GAB69540.1"/>
    <property type="molecule type" value="Genomic_DNA"/>
</dbReference>
<name>K6V2Q1_PLACD</name>
<protein>
    <submittedName>
        <fullName evidence="3">CYIR protein</fullName>
    </submittedName>
</protein>